<comment type="caution">
    <text evidence="2">The sequence shown here is derived from an EMBL/GenBank/DDBJ whole genome shotgun (WGS) entry which is preliminary data.</text>
</comment>
<dbReference type="RefSeq" id="WP_014235576.1">
    <property type="nucleotide sequence ID" value="NZ_SHKM01000002.1"/>
</dbReference>
<protein>
    <submittedName>
        <fullName evidence="2">Glycosyltransferase involved in cell wall biosynthesis</fullName>
    </submittedName>
</protein>
<accession>A0ABY0IRM5</accession>
<dbReference type="EMBL" id="SHKM01000002">
    <property type="protein sequence ID" value="RZT76786.1"/>
    <property type="molecule type" value="Genomic_DNA"/>
</dbReference>
<keyword evidence="3" id="KW-1185">Reference proteome</keyword>
<dbReference type="Gene3D" id="3.40.50.2000">
    <property type="entry name" value="Glycogen Phosphorylase B"/>
    <property type="match status" value="2"/>
</dbReference>
<dbReference type="InterPro" id="IPR001296">
    <property type="entry name" value="Glyco_trans_1"/>
</dbReference>
<proteinExistence type="predicted"/>
<reference evidence="2 3" key="1">
    <citation type="submission" date="2019-02" db="EMBL/GenBank/DDBJ databases">
        <title>Genomic Encyclopedia of Type Strains, Phase IV (KMG-IV): sequencing the most valuable type-strain genomes for metagenomic binning, comparative biology and taxonomic classification.</title>
        <authorList>
            <person name="Goeker M."/>
        </authorList>
    </citation>
    <scope>NUCLEOTIDE SEQUENCE [LARGE SCALE GENOMIC DNA]</scope>
    <source>
        <strain evidence="2 3">DSM 21223</strain>
    </source>
</reference>
<evidence type="ECO:0000313" key="2">
    <source>
        <dbReference type="EMBL" id="RZT76786.1"/>
    </source>
</evidence>
<dbReference type="Pfam" id="PF00534">
    <property type="entry name" value="Glycos_transf_1"/>
    <property type="match status" value="1"/>
</dbReference>
<dbReference type="PANTHER" id="PTHR12526">
    <property type="entry name" value="GLYCOSYLTRANSFERASE"/>
    <property type="match status" value="1"/>
</dbReference>
<evidence type="ECO:0000313" key="3">
    <source>
        <dbReference type="Proteomes" id="UP000292136"/>
    </source>
</evidence>
<dbReference type="Proteomes" id="UP000292136">
    <property type="component" value="Unassembled WGS sequence"/>
</dbReference>
<name>A0ABY0IRM5_9RHOO</name>
<gene>
    <name evidence="2" type="ORF">EV678_2669</name>
</gene>
<organism evidence="2 3">
    <name type="scientific">Azospira oryzae</name>
    <dbReference type="NCBI Taxonomy" id="146939"/>
    <lineage>
        <taxon>Bacteria</taxon>
        <taxon>Pseudomonadati</taxon>
        <taxon>Pseudomonadota</taxon>
        <taxon>Betaproteobacteria</taxon>
        <taxon>Rhodocyclales</taxon>
        <taxon>Rhodocyclaceae</taxon>
        <taxon>Azospira</taxon>
    </lineage>
</organism>
<evidence type="ECO:0000259" key="1">
    <source>
        <dbReference type="Pfam" id="PF00534"/>
    </source>
</evidence>
<sequence length="378" mass="41983">MQLIQINLQQHMGGGELYTAATAHAAAELGLAAKLVCHADAPFWGSLLNPSIERVAVRDAGEIPALLGDQAAWVLNQAPFPDEVARQLAPRHLLTSMAHMPMYQRSARPFLPYRMVFPVSGYVRAGLQAANIPVWREALYGIPDLRPRSAALRPVERESEYDWDRRKFRDRLFGFFEPLQLALRPRQPYVRRPGLVLGVVSRLTPIKQFPQLFAALAPVLARHPEVQLDIFGSGGYASVRDLRRALAPVAAQVRFWGQQSDVRSLYESIDYLVAGLPEKEALGLNVLEAQAAGTKVLAMAAPPFNETIVDGVTGYLYADPRLDQGRDFERVLLGLRGDGQDRVDEARARAHLDNFSFAAFTRRLGGVAEWARNELETA</sequence>
<feature type="domain" description="Glycosyl transferase family 1" evidence="1">
    <location>
        <begin position="196"/>
        <end position="320"/>
    </location>
</feature>
<dbReference type="SUPFAM" id="SSF53756">
    <property type="entry name" value="UDP-Glycosyltransferase/glycogen phosphorylase"/>
    <property type="match status" value="1"/>
</dbReference>